<evidence type="ECO:0000313" key="2">
    <source>
        <dbReference type="Proteomes" id="UP000003835"/>
    </source>
</evidence>
<name>B4VVU1_9CYAN</name>
<dbReference type="AlphaFoldDB" id="B4VVU1"/>
<dbReference type="eggNOG" id="COG0433">
    <property type="taxonomic scope" value="Bacteria"/>
</dbReference>
<dbReference type="RefSeq" id="WP_006102652.1">
    <property type="nucleotide sequence ID" value="NZ_DS989855.1"/>
</dbReference>
<accession>B4VVU1</accession>
<dbReference type="OrthoDB" id="9757917at2"/>
<protein>
    <submittedName>
        <fullName evidence="1">Uncharacterized protein</fullName>
    </submittedName>
</protein>
<dbReference type="HOGENOM" id="CLU_2394654_0_0_3"/>
<sequence length="93" mass="10784">MDWSRFNLHGDAPEHAFEALTGTLFERWCYREYADQIRRVVFVNGAGGDGGVEAYTQLKDDQVIGLQAKWFREPLESSQIEQIRKSLKTTFRT</sequence>
<proteinExistence type="predicted"/>
<keyword evidence="2" id="KW-1185">Reference proteome</keyword>
<dbReference type="Proteomes" id="UP000003835">
    <property type="component" value="Unassembled WGS sequence"/>
</dbReference>
<gene>
    <name evidence="1" type="ORF">MC7420_5768</name>
</gene>
<dbReference type="EMBL" id="DS989855">
    <property type="protein sequence ID" value="EDX73888.1"/>
    <property type="molecule type" value="Genomic_DNA"/>
</dbReference>
<reference evidence="1 2" key="1">
    <citation type="submission" date="2008-07" db="EMBL/GenBank/DDBJ databases">
        <authorList>
            <person name="Tandeau de Marsac N."/>
            <person name="Ferriera S."/>
            <person name="Johnson J."/>
            <person name="Kravitz S."/>
            <person name="Beeson K."/>
            <person name="Sutton G."/>
            <person name="Rogers Y.-H."/>
            <person name="Friedman R."/>
            <person name="Frazier M."/>
            <person name="Venter J.C."/>
        </authorList>
    </citation>
    <scope>NUCLEOTIDE SEQUENCE [LARGE SCALE GENOMIC DNA]</scope>
    <source>
        <strain evidence="1 2">PCC 7420</strain>
    </source>
</reference>
<organism evidence="1 2">
    <name type="scientific">Coleofasciculus chthonoplastes PCC 7420</name>
    <dbReference type="NCBI Taxonomy" id="118168"/>
    <lineage>
        <taxon>Bacteria</taxon>
        <taxon>Bacillati</taxon>
        <taxon>Cyanobacteriota</taxon>
        <taxon>Cyanophyceae</taxon>
        <taxon>Coleofasciculales</taxon>
        <taxon>Coleofasciculaceae</taxon>
        <taxon>Coleofasciculus</taxon>
    </lineage>
</organism>
<evidence type="ECO:0000313" key="1">
    <source>
        <dbReference type="EMBL" id="EDX73888.1"/>
    </source>
</evidence>